<evidence type="ECO:0000313" key="2">
    <source>
        <dbReference type="EMBL" id="QPD05703.1"/>
    </source>
</evidence>
<reference evidence="2 3" key="1">
    <citation type="journal article" date="2020" name="ISME J.">
        <title>Enrichment and physiological characterization of a novel comammox Nitrospira indicates ammonium inhibition of complete nitrification.</title>
        <authorList>
            <person name="Sakoula D."/>
            <person name="Koch H."/>
            <person name="Frank J."/>
            <person name="Jetten M.S.M."/>
            <person name="van Kessel M.A.H.J."/>
            <person name="Lucker S."/>
        </authorList>
    </citation>
    <scope>NUCLEOTIDE SEQUENCE [LARGE SCALE GENOMIC DNA]</scope>
    <source>
        <strain evidence="2">Comreactor17</strain>
    </source>
</reference>
<feature type="region of interest" description="Disordered" evidence="1">
    <location>
        <begin position="118"/>
        <end position="141"/>
    </location>
</feature>
<evidence type="ECO:0000256" key="1">
    <source>
        <dbReference type="SAM" id="MobiDB-lite"/>
    </source>
</evidence>
<accession>A0A7S8J0Z2</accession>
<dbReference type="Proteomes" id="UP000593737">
    <property type="component" value="Chromosome"/>
</dbReference>
<dbReference type="EMBL" id="CP047423">
    <property type="protein sequence ID" value="QPD05703.1"/>
    <property type="molecule type" value="Genomic_DNA"/>
</dbReference>
<organism evidence="2 3">
    <name type="scientific">Candidatus Nitrospira kreftii</name>
    <dbReference type="NCBI Taxonomy" id="2652173"/>
    <lineage>
        <taxon>Bacteria</taxon>
        <taxon>Pseudomonadati</taxon>
        <taxon>Nitrospirota</taxon>
        <taxon>Nitrospiria</taxon>
        <taxon>Nitrospirales</taxon>
        <taxon>Nitrospiraceae</taxon>
        <taxon>Nitrospira</taxon>
    </lineage>
</organism>
<evidence type="ECO:0000313" key="3">
    <source>
        <dbReference type="Proteomes" id="UP000593737"/>
    </source>
</evidence>
<name>A0A7S8J0Z2_9BACT</name>
<feature type="region of interest" description="Disordered" evidence="1">
    <location>
        <begin position="273"/>
        <end position="296"/>
    </location>
</feature>
<feature type="compositionally biased region" description="Polar residues" evidence="1">
    <location>
        <begin position="275"/>
        <end position="292"/>
    </location>
</feature>
<sequence>MATPNPPIPNILSTPELGVELASGPARPLVLFPVRLETRFVLQAADTSELRVRVYPDTIHNDSHEPELTVDELTWGKHFWGQMWRAAGNEDREKAAWRQLADRLDPQRAAWVARTLKPLNPEDRPQNPIGSNQALPKPVRFPSPELKEGSWTRTPHTYVLPDCWTLLGYKDGRLVVNVTGEAIDDPLATGPNPSSTANVDESGIDEDMRWMVDFASAEAKGMGIRVKLSQADAAAGFDFLLVIGIKNSLEKSAQRLSDLFNAHHYTDGLGFIRQGTPSNNTQDAPSGFSSSDSGHEASYLAELREPPAKPSGTDGDRLTHALGLRADPVFANVPNAAITEQLDARQMNTALWQATWGYFLLQMLGSSAVGGESPLSESDIAWVRNHFIQYVRAGGPLPAIRVGTQPYGVLPVTSLTAWKARVDQGDEINRDKVLHGLLLKLREIWRRNIQDVPRLGRTDEIDGNGLDKDLPEVLSIDALSSSYSVRQLLGRHYLDNLLVFLSGDFFLDVWGLELPDIPPMEEPPPIEDPPEDLAPRFRAQWIRQQQTMRVAFIRQQEAIQRNAIRARQEVINRINAKRGAVPEWWAAQERLTATVLGELGITWKPRMAHAVFSTATAPLNGTLVQANGNQSLSPNYIESLLALRDLAKEAWFQGDTFEQPVPHTLLHLLLRHSMLLEYASAASHLLIKQNLLTPGLQREPELLSMQPSLTVPTIWERLKTNIVLTEGSKPVGQYLINFSPSGEPDVAREPDLKHLSEFRASLAYLKSLDVDILEQLMIGTLDLCSHRLDAWITSFATKRLEEMRQSDPTGVLLGGYGWVMNLRPAEPQAQAPTPPGEQAPVFEAAKNPGFVHTPSLTQAATVAILRSGHLAQSSSGTVSDLLAIDLSSERVRLATWLLDGVRQGQPLGALLGYRFERRLQEIRKAQFISVFRELAPLVARKLEPGQQTASVESLAANNVVDGLALMRRWEKGKEGTSTSPSPWTMNTIPFGQMVNQKTPVLPPFDPNNADFEALKAELDLLEQAVDAVSDALMAESVHQVVRGNPLRAASTVESVAGGETPPPELEVVKTPRTGIALTHRVVSLFSGEPQLPTHWSARSPRANAEPQMNAWAARLLPNPAHVRCLIEHLDPVTGKVLEIKEIRLDQLGQAPLDYIHAIEGGKDGQQAEIEQRLLLQMMTRPGGFAAGSLLRVNAQRMPEWSSSELSYGEFREALRTTKRLLTNVRALDGEDLNPPDRTAEFSVDMEELNKRASAAVTALQQTLEDFNSQTASPGDLTELRELILRASAFGIAGAVPLSAGDSTTDRQVLMTQAASIQKELVQRKEQLEALATPSVEDQLKHAISRLQIVFGKAFIVLPRFTPANIEELEKALADSDKVQGSDPLVAPAWFQRMARVRDGMSHLSAALSYAEALNTGEKLKLKIVQLPYAEGDRWVALPLAEGRNIPGGKLSIAVQSSADLNVRKTLAGVLIDEWVETVPSTTETTGIAMQYDQPNAAPPQTILIAVPPEMGTPWTIWSLQQLLLETLDLARMRAVDPVTLDEVGHYLPALYFAYNTLGDTVSTDFTTVK</sequence>
<protein>
    <submittedName>
        <fullName evidence="2">Uncharacterized protein</fullName>
    </submittedName>
</protein>
<dbReference type="KEGG" id="nkf:Nkreftii_003477"/>
<proteinExistence type="predicted"/>
<gene>
    <name evidence="2" type="ORF">Nkreftii_003477</name>
</gene>